<feature type="domain" description="DUF7351" evidence="2">
    <location>
        <begin position="93"/>
        <end position="271"/>
    </location>
</feature>
<dbReference type="Proteomes" id="UP000054387">
    <property type="component" value="Unassembled WGS sequence"/>
</dbReference>
<dbReference type="InterPro" id="IPR055771">
    <property type="entry name" value="DUF7347"/>
</dbReference>
<evidence type="ECO:0000259" key="2">
    <source>
        <dbReference type="Pfam" id="PF24042"/>
    </source>
</evidence>
<reference evidence="3 4" key="1">
    <citation type="submission" date="2015-12" db="EMBL/GenBank/DDBJ databases">
        <title>Haloprofundus marisrubri gen. nov., sp. nov., an extremely halophilic archaeon isolated from the Discovery deep brine-seawater interface in the Red Sea.</title>
        <authorList>
            <person name="Zhang G."/>
            <person name="Stingl U."/>
            <person name="Rashid M."/>
        </authorList>
    </citation>
    <scope>NUCLEOTIDE SEQUENCE [LARGE SCALE GENOMIC DNA]</scope>
    <source>
        <strain evidence="3 4">SB9</strain>
    </source>
</reference>
<dbReference type="EMBL" id="LOPU01000018">
    <property type="protein sequence ID" value="KTG09887.1"/>
    <property type="molecule type" value="Genomic_DNA"/>
</dbReference>
<organism evidence="3 4">
    <name type="scientific">Haloprofundus marisrubri</name>
    <dbReference type="NCBI Taxonomy" id="1514971"/>
    <lineage>
        <taxon>Archaea</taxon>
        <taxon>Methanobacteriati</taxon>
        <taxon>Methanobacteriota</taxon>
        <taxon>Stenosarchaea group</taxon>
        <taxon>Halobacteria</taxon>
        <taxon>Halobacteriales</taxon>
        <taxon>Haloferacaceae</taxon>
        <taxon>Haloprofundus</taxon>
    </lineage>
</organism>
<dbReference type="InterPro" id="IPR055775">
    <property type="entry name" value="DUF7351"/>
</dbReference>
<evidence type="ECO:0000259" key="1">
    <source>
        <dbReference type="Pfam" id="PF24038"/>
    </source>
</evidence>
<sequence>MFGLLSNELRLEILQQLWERRGEALSFSELQSQVAVRDSGKFNYHLNMLVPEFVRKSEAGYLLAHAGKQAIGTAVSGHFSDVSDLDLGTVSAGPCVLCEGTLEAQYRDGEVSVDCPECGELIARMPVPPITVASITPERLPEVFSLHLLTLSRQLSRGFCKLCHGRVDSKLTALSPEESVTHHPELNVRFECRACGDETNLNAGAVTMDHPAVTSFLFDAGIDLRETNVWTFDSILDPETKIVSEDPLRLRLVMELDGAELVLTLNESAAVISHERRPSG</sequence>
<dbReference type="OrthoDB" id="8482at2157"/>
<accession>A0A0W1R9C3</accession>
<feature type="domain" description="DUF7347" evidence="1">
    <location>
        <begin position="2"/>
        <end position="72"/>
    </location>
</feature>
<proteinExistence type="predicted"/>
<gene>
    <name evidence="3" type="ORF">AUR64_09685</name>
</gene>
<name>A0A0W1R9C3_9EURY</name>
<evidence type="ECO:0008006" key="5">
    <source>
        <dbReference type="Google" id="ProtNLM"/>
    </source>
</evidence>
<keyword evidence="4" id="KW-1185">Reference proteome</keyword>
<dbReference type="Pfam" id="PF24042">
    <property type="entry name" value="DUF7351"/>
    <property type="match status" value="1"/>
</dbReference>
<evidence type="ECO:0000313" key="4">
    <source>
        <dbReference type="Proteomes" id="UP000054387"/>
    </source>
</evidence>
<evidence type="ECO:0000313" key="3">
    <source>
        <dbReference type="EMBL" id="KTG09887.1"/>
    </source>
</evidence>
<dbReference type="AlphaFoldDB" id="A0A0W1R9C3"/>
<dbReference type="InterPro" id="IPR036388">
    <property type="entry name" value="WH-like_DNA-bd_sf"/>
</dbReference>
<protein>
    <recommendedName>
        <fullName evidence="5">ArsR family transcriptional regulator</fullName>
    </recommendedName>
</protein>
<dbReference type="Pfam" id="PF24038">
    <property type="entry name" value="DUF7347"/>
    <property type="match status" value="1"/>
</dbReference>
<comment type="caution">
    <text evidence="3">The sequence shown here is derived from an EMBL/GenBank/DDBJ whole genome shotgun (WGS) entry which is preliminary data.</text>
</comment>
<dbReference type="Gene3D" id="1.10.10.10">
    <property type="entry name" value="Winged helix-like DNA-binding domain superfamily/Winged helix DNA-binding domain"/>
    <property type="match status" value="1"/>
</dbReference>